<keyword evidence="3 4" id="KW-0732">Signal</keyword>
<keyword evidence="2" id="KW-0813">Transport</keyword>
<dbReference type="Gene3D" id="3.40.190.10">
    <property type="entry name" value="Periplasmic binding protein-like II"/>
    <property type="match status" value="2"/>
</dbReference>
<dbReference type="RefSeq" id="WP_040956356.1">
    <property type="nucleotide sequence ID" value="NZ_CP017962.1"/>
</dbReference>
<name>A0AAC9NMD5_VIRHA</name>
<dbReference type="GO" id="GO:0055085">
    <property type="term" value="P:transmembrane transport"/>
    <property type="evidence" value="ECO:0007669"/>
    <property type="project" value="InterPro"/>
</dbReference>
<dbReference type="GeneID" id="71515863"/>
<sequence length="435" mass="48680">MRAKHLFSKVAVVAMIIGLFLAGCSSDDSNKSNNSEASSGDKVTIDIFQGKVEFKDQFEALAKQYEEKNPDVKINVKTVGGGTEYAPVLKSQFSSGDEPDIFNVTGPQDVIDYKKYLADMSDTEAAKAAIDGTLATVQDGDKILGLPFNQEGYGLIYNKRLFEEAGIKPEEILTFEDLEQAVEKLDSKKDELEIEAVFALPGKEAWVMGDHLANAFLAPEFDHDVMKAFESDTVKFERGKEMKRFLDLQNKYSVQPVLSLDYSQQVEEYFSLERVAMIQQGNWVYPSVEQMDPEVAENIGVLPIPVEGFEGSIPVGVPNYWAVNNNSDKEVVEASKKFLDWMYTSDEGKEAVLNELKFIPAYEGYDTEKISDPLSQDIYEYASEGKTIGWIFAGYPSNPWGTAVMGANAQQYLAGDMTWEELEKDAISKWEEKRK</sequence>
<dbReference type="EMBL" id="CP017962">
    <property type="protein sequence ID" value="APC49556.1"/>
    <property type="molecule type" value="Genomic_DNA"/>
</dbReference>
<dbReference type="InterPro" id="IPR006061">
    <property type="entry name" value="SBP_1_CS"/>
</dbReference>
<dbReference type="PROSITE" id="PS01037">
    <property type="entry name" value="SBP_BACTERIAL_1"/>
    <property type="match status" value="1"/>
</dbReference>
<evidence type="ECO:0000256" key="2">
    <source>
        <dbReference type="ARBA" id="ARBA00022448"/>
    </source>
</evidence>
<dbReference type="PROSITE" id="PS51257">
    <property type="entry name" value="PROKAR_LIPOPROTEIN"/>
    <property type="match status" value="1"/>
</dbReference>
<dbReference type="PANTHER" id="PTHR43649:SF34">
    <property type="entry name" value="ABC TRANSPORTER PERIPLASMIC-BINDING PROTEIN YCJN-RELATED"/>
    <property type="match status" value="1"/>
</dbReference>
<dbReference type="PANTHER" id="PTHR43649">
    <property type="entry name" value="ARABINOSE-BINDING PROTEIN-RELATED"/>
    <property type="match status" value="1"/>
</dbReference>
<dbReference type="Proteomes" id="UP000182945">
    <property type="component" value="Chromosome"/>
</dbReference>
<dbReference type="KEGG" id="vhl:BME96_15730"/>
<evidence type="ECO:0000313" key="6">
    <source>
        <dbReference type="Proteomes" id="UP000182945"/>
    </source>
</evidence>
<protein>
    <submittedName>
        <fullName evidence="5">Sugar ABC transporter substrate-binding protein</fullName>
    </submittedName>
</protein>
<evidence type="ECO:0000256" key="1">
    <source>
        <dbReference type="ARBA" id="ARBA00008520"/>
    </source>
</evidence>
<dbReference type="SUPFAM" id="SSF53850">
    <property type="entry name" value="Periplasmic binding protein-like II"/>
    <property type="match status" value="1"/>
</dbReference>
<evidence type="ECO:0000256" key="3">
    <source>
        <dbReference type="ARBA" id="ARBA00022729"/>
    </source>
</evidence>
<feature type="chain" id="PRO_5041997257" evidence="4">
    <location>
        <begin position="23"/>
        <end position="435"/>
    </location>
</feature>
<gene>
    <name evidence="5" type="ORF">BME96_15730</name>
</gene>
<proteinExistence type="inferred from homology"/>
<accession>A0AAC9NMD5</accession>
<dbReference type="InterPro" id="IPR050490">
    <property type="entry name" value="Bact_solute-bd_prot1"/>
</dbReference>
<organism evidence="5 6">
    <name type="scientific">Virgibacillus halodenitrificans</name>
    <name type="common">Bacillus halodenitrificans</name>
    <dbReference type="NCBI Taxonomy" id="1482"/>
    <lineage>
        <taxon>Bacteria</taxon>
        <taxon>Bacillati</taxon>
        <taxon>Bacillota</taxon>
        <taxon>Bacilli</taxon>
        <taxon>Bacillales</taxon>
        <taxon>Bacillaceae</taxon>
        <taxon>Virgibacillus</taxon>
    </lineage>
</organism>
<reference evidence="5 6" key="1">
    <citation type="submission" date="2016-11" db="EMBL/GenBank/DDBJ databases">
        <title>Complete genome sequencing of Virgibacillus halodenitrificans PDB-F2.</title>
        <authorList>
            <person name="Sun Z."/>
            <person name="Zhou Y."/>
            <person name="Li H."/>
        </authorList>
    </citation>
    <scope>NUCLEOTIDE SEQUENCE [LARGE SCALE GENOMIC DNA]</scope>
    <source>
        <strain evidence="5 6">PDB-F2</strain>
    </source>
</reference>
<dbReference type="InterPro" id="IPR006059">
    <property type="entry name" value="SBP"/>
</dbReference>
<dbReference type="Pfam" id="PF01547">
    <property type="entry name" value="SBP_bac_1"/>
    <property type="match status" value="1"/>
</dbReference>
<feature type="signal peptide" evidence="4">
    <location>
        <begin position="1"/>
        <end position="22"/>
    </location>
</feature>
<dbReference type="AlphaFoldDB" id="A0AAC9NMD5"/>
<comment type="similarity">
    <text evidence="1">Belongs to the bacterial solute-binding protein 1 family.</text>
</comment>
<evidence type="ECO:0000313" key="5">
    <source>
        <dbReference type="EMBL" id="APC49556.1"/>
    </source>
</evidence>
<evidence type="ECO:0000256" key="4">
    <source>
        <dbReference type="SAM" id="SignalP"/>
    </source>
</evidence>